<evidence type="ECO:0000313" key="2">
    <source>
        <dbReference type="EMBL" id="OOF96289.1"/>
    </source>
</evidence>
<dbReference type="AlphaFoldDB" id="A0A1R3RP96"/>
<dbReference type="InterPro" id="IPR035979">
    <property type="entry name" value="RBD_domain_sf"/>
</dbReference>
<dbReference type="VEuPathDB" id="FungiDB:ASPCADRAFT_505987"/>
<dbReference type="EMBL" id="KV907498">
    <property type="protein sequence ID" value="OOF96289.1"/>
    <property type="molecule type" value="Genomic_DNA"/>
</dbReference>
<reference evidence="3" key="1">
    <citation type="journal article" date="2017" name="Genome Biol.">
        <title>Comparative genomics reveals high biological diversity and specific adaptations in the industrially and medically important fungal genus Aspergillus.</title>
        <authorList>
            <person name="de Vries R.P."/>
            <person name="Riley R."/>
            <person name="Wiebenga A."/>
            <person name="Aguilar-Osorio G."/>
            <person name="Amillis S."/>
            <person name="Uchima C.A."/>
            <person name="Anderluh G."/>
            <person name="Asadollahi M."/>
            <person name="Askin M."/>
            <person name="Barry K."/>
            <person name="Battaglia E."/>
            <person name="Bayram O."/>
            <person name="Benocci T."/>
            <person name="Braus-Stromeyer S.A."/>
            <person name="Caldana C."/>
            <person name="Canovas D."/>
            <person name="Cerqueira G.C."/>
            <person name="Chen F."/>
            <person name="Chen W."/>
            <person name="Choi C."/>
            <person name="Clum A."/>
            <person name="Dos Santos R.A."/>
            <person name="Damasio A.R."/>
            <person name="Diallinas G."/>
            <person name="Emri T."/>
            <person name="Fekete E."/>
            <person name="Flipphi M."/>
            <person name="Freyberg S."/>
            <person name="Gallo A."/>
            <person name="Gournas C."/>
            <person name="Habgood R."/>
            <person name="Hainaut M."/>
            <person name="Harispe M.L."/>
            <person name="Henrissat B."/>
            <person name="Hilden K.S."/>
            <person name="Hope R."/>
            <person name="Hossain A."/>
            <person name="Karabika E."/>
            <person name="Karaffa L."/>
            <person name="Karanyi Z."/>
            <person name="Krasevec N."/>
            <person name="Kuo A."/>
            <person name="Kusch H."/>
            <person name="LaButti K."/>
            <person name="Lagendijk E.L."/>
            <person name="Lapidus A."/>
            <person name="Levasseur A."/>
            <person name="Lindquist E."/>
            <person name="Lipzen A."/>
            <person name="Logrieco A.F."/>
            <person name="MacCabe A."/>
            <person name="Maekelae M.R."/>
            <person name="Malavazi I."/>
            <person name="Melin P."/>
            <person name="Meyer V."/>
            <person name="Mielnichuk N."/>
            <person name="Miskei M."/>
            <person name="Molnar A.P."/>
            <person name="Mule G."/>
            <person name="Ngan C.Y."/>
            <person name="Orejas M."/>
            <person name="Orosz E."/>
            <person name="Ouedraogo J.P."/>
            <person name="Overkamp K.M."/>
            <person name="Park H.-S."/>
            <person name="Perrone G."/>
            <person name="Piumi F."/>
            <person name="Punt P.J."/>
            <person name="Ram A.F."/>
            <person name="Ramon A."/>
            <person name="Rauscher S."/>
            <person name="Record E."/>
            <person name="Riano-Pachon D.M."/>
            <person name="Robert V."/>
            <person name="Roehrig J."/>
            <person name="Ruller R."/>
            <person name="Salamov A."/>
            <person name="Salih N.S."/>
            <person name="Samson R.A."/>
            <person name="Sandor E."/>
            <person name="Sanguinetti M."/>
            <person name="Schuetze T."/>
            <person name="Sepcic K."/>
            <person name="Shelest E."/>
            <person name="Sherlock G."/>
            <person name="Sophianopoulou V."/>
            <person name="Squina F.M."/>
            <person name="Sun H."/>
            <person name="Susca A."/>
            <person name="Todd R.B."/>
            <person name="Tsang A."/>
            <person name="Unkles S.E."/>
            <person name="van de Wiele N."/>
            <person name="van Rossen-Uffink D."/>
            <person name="Oliveira J.V."/>
            <person name="Vesth T.C."/>
            <person name="Visser J."/>
            <person name="Yu J.-H."/>
            <person name="Zhou M."/>
            <person name="Andersen M.R."/>
            <person name="Archer D.B."/>
            <person name="Baker S.E."/>
            <person name="Benoit I."/>
            <person name="Brakhage A.A."/>
            <person name="Braus G.H."/>
            <person name="Fischer R."/>
            <person name="Frisvad J.C."/>
            <person name="Goldman G.H."/>
            <person name="Houbraken J."/>
            <person name="Oakley B."/>
            <person name="Pocsi I."/>
            <person name="Scazzocchio C."/>
            <person name="Seiboth B."/>
            <person name="vanKuyk P.A."/>
            <person name="Wortman J."/>
            <person name="Dyer P.S."/>
            <person name="Grigoriev I.V."/>
        </authorList>
    </citation>
    <scope>NUCLEOTIDE SEQUENCE [LARGE SCALE GENOMIC DNA]</scope>
    <source>
        <strain evidence="3">ITEM 5010</strain>
    </source>
</reference>
<organism evidence="2 3">
    <name type="scientific">Aspergillus carbonarius (strain ITEM 5010)</name>
    <dbReference type="NCBI Taxonomy" id="602072"/>
    <lineage>
        <taxon>Eukaryota</taxon>
        <taxon>Fungi</taxon>
        <taxon>Dikarya</taxon>
        <taxon>Ascomycota</taxon>
        <taxon>Pezizomycotina</taxon>
        <taxon>Eurotiomycetes</taxon>
        <taxon>Eurotiomycetidae</taxon>
        <taxon>Eurotiales</taxon>
        <taxon>Aspergillaceae</taxon>
        <taxon>Aspergillus</taxon>
        <taxon>Aspergillus subgen. Circumdati</taxon>
    </lineage>
</organism>
<feature type="compositionally biased region" description="Basic and acidic residues" evidence="1">
    <location>
        <begin position="123"/>
        <end position="144"/>
    </location>
</feature>
<dbReference type="STRING" id="602072.A0A1R3RP96"/>
<feature type="compositionally biased region" description="Basic and acidic residues" evidence="1">
    <location>
        <begin position="102"/>
        <end position="116"/>
    </location>
</feature>
<feature type="compositionally biased region" description="Acidic residues" evidence="1">
    <location>
        <begin position="314"/>
        <end position="350"/>
    </location>
</feature>
<feature type="region of interest" description="Disordered" evidence="1">
    <location>
        <begin position="434"/>
        <end position="462"/>
    </location>
</feature>
<dbReference type="SUPFAM" id="SSF54928">
    <property type="entry name" value="RNA-binding domain, RBD"/>
    <property type="match status" value="1"/>
</dbReference>
<feature type="region of interest" description="Disordered" evidence="1">
    <location>
        <begin position="78"/>
        <end position="380"/>
    </location>
</feature>
<evidence type="ECO:0008006" key="4">
    <source>
        <dbReference type="Google" id="ProtNLM"/>
    </source>
</evidence>
<feature type="compositionally biased region" description="Basic and acidic residues" evidence="1">
    <location>
        <begin position="351"/>
        <end position="370"/>
    </location>
</feature>
<accession>A0A1R3RP96</accession>
<feature type="compositionally biased region" description="Basic and acidic residues" evidence="1">
    <location>
        <begin position="165"/>
        <end position="174"/>
    </location>
</feature>
<evidence type="ECO:0000313" key="3">
    <source>
        <dbReference type="Proteomes" id="UP000188318"/>
    </source>
</evidence>
<evidence type="ECO:0000256" key="1">
    <source>
        <dbReference type="SAM" id="MobiDB-lite"/>
    </source>
</evidence>
<protein>
    <recommendedName>
        <fullName evidence="4">Suppressor protein SRP40</fullName>
    </recommendedName>
</protein>
<feature type="compositionally biased region" description="Basic and acidic residues" evidence="1">
    <location>
        <begin position="444"/>
        <end position="455"/>
    </location>
</feature>
<feature type="compositionally biased region" description="Basic and acidic residues" evidence="1">
    <location>
        <begin position="184"/>
        <end position="193"/>
    </location>
</feature>
<name>A0A1R3RP96_ASPC5</name>
<proteinExistence type="predicted"/>
<sequence>MTTAASDTKRLHITPFSPDLLPSVLPASIQSLATEISFHCIPTFPENNYGYVTLPTMEADKIKKKLNGSILKGKKFKVDTARPKKRSRMEEDVDNVAFTKPSSDKKSTKQKAKGEVLDGYELPSDRQVKRGWTESTDAKQERRKEEKKKKKDKGEKTAKSQAKSKYTEKAECLFRTKLPPNKSSADDKFETQSKKRTKSAQETVVHEFSQTVTHPSFLRSADDGSRPTVSFEEGKGWVDGSGNVKENASDRIRKAQYRPGQVAGAKEKRKTAKSVKDEVSRLNNVTGKGKKATKEAVSTDESEDWTSSSGVTSSEEDSTDSESDQDESFISSDESDESSTNDDESNDEFEDKPTEPHTPFTKRDLQDRGLRSAAPTPDTALVGRAINWKTLGRTDPMDVDVEMHLNTPVPKAAAGPKEDSEFIKWFWENRGDNNRAWKRRRREAAKEQRQRDNRSKGMKGKS</sequence>
<gene>
    <name evidence="2" type="ORF">ASPCADRAFT_505987</name>
</gene>
<dbReference type="Proteomes" id="UP000188318">
    <property type="component" value="Unassembled WGS sequence"/>
</dbReference>
<dbReference type="OrthoDB" id="3595585at2759"/>
<keyword evidence="3" id="KW-1185">Reference proteome</keyword>
<dbReference type="OMA" id="AKWFWEN"/>
<dbReference type="GO" id="GO:0003676">
    <property type="term" value="F:nucleic acid binding"/>
    <property type="evidence" value="ECO:0007669"/>
    <property type="project" value="InterPro"/>
</dbReference>